<evidence type="ECO:0000256" key="1">
    <source>
        <dbReference type="PROSITE-ProRule" id="PRU00182"/>
    </source>
</evidence>
<dbReference type="EMBL" id="VUNQ01000038">
    <property type="protein sequence ID" value="MSU02625.1"/>
    <property type="molecule type" value="Genomic_DNA"/>
</dbReference>
<evidence type="ECO:0000313" key="3">
    <source>
        <dbReference type="Proteomes" id="UP000469523"/>
    </source>
</evidence>
<accession>A0A6N7Y1K5</accession>
<dbReference type="InterPro" id="IPR036986">
    <property type="entry name" value="S4_RNA-bd_sf"/>
</dbReference>
<name>A0A6N7Y1K5_9FIRM</name>
<evidence type="ECO:0000313" key="2">
    <source>
        <dbReference type="EMBL" id="MSU02625.1"/>
    </source>
</evidence>
<keyword evidence="3" id="KW-1185">Reference proteome</keyword>
<dbReference type="PROSITE" id="PS50889">
    <property type="entry name" value="S4"/>
    <property type="match status" value="1"/>
</dbReference>
<dbReference type="Pfam" id="PF13275">
    <property type="entry name" value="S4_2"/>
    <property type="match status" value="1"/>
</dbReference>
<dbReference type="Proteomes" id="UP000469523">
    <property type="component" value="Unassembled WGS sequence"/>
</dbReference>
<dbReference type="Gene3D" id="3.10.290.10">
    <property type="entry name" value="RNA-binding S4 domain"/>
    <property type="match status" value="1"/>
</dbReference>
<protein>
    <submittedName>
        <fullName evidence="2">RNA-binding S4 domain-containing protein</fullName>
    </submittedName>
</protein>
<gene>
    <name evidence="2" type="ORF">FYJ83_14285</name>
</gene>
<proteinExistence type="predicted"/>
<organism evidence="2 3">
    <name type="scientific">Tissierella pigra</name>
    <dbReference type="NCBI Taxonomy" id="2607614"/>
    <lineage>
        <taxon>Bacteria</taxon>
        <taxon>Bacillati</taxon>
        <taxon>Bacillota</taxon>
        <taxon>Tissierellia</taxon>
        <taxon>Tissierellales</taxon>
        <taxon>Tissierellaceae</taxon>
        <taxon>Tissierella</taxon>
    </lineage>
</organism>
<dbReference type="AlphaFoldDB" id="A0A6N7Y1K5"/>
<dbReference type="SUPFAM" id="SSF55174">
    <property type="entry name" value="Alpha-L RNA-binding motif"/>
    <property type="match status" value="1"/>
</dbReference>
<sequence length="70" mass="7864">MMKEISIDTDYIKLDQFLKHIGVAQTGGQAKIIISEGSIKVNNEVVLQRGKKIRKDDIVNIEGYDSFIVV</sequence>
<comment type="caution">
    <text evidence="2">The sequence shown here is derived from an EMBL/GenBank/DDBJ whole genome shotgun (WGS) entry which is preliminary data.</text>
</comment>
<reference evidence="2 3" key="1">
    <citation type="submission" date="2019-09" db="EMBL/GenBank/DDBJ databases">
        <title>In-depth cultivation of the pig gut microbiome towards novel bacterial diversity and tailored functional studies.</title>
        <authorList>
            <person name="Wylensek D."/>
            <person name="Hitch T.C.A."/>
            <person name="Clavel T."/>
        </authorList>
    </citation>
    <scope>NUCLEOTIDE SEQUENCE [LARGE SCALE GENOMIC DNA]</scope>
    <source>
        <strain evidence="2 3">WCA3-693-APC-4?</strain>
    </source>
</reference>
<dbReference type="GO" id="GO:0003723">
    <property type="term" value="F:RNA binding"/>
    <property type="evidence" value="ECO:0007669"/>
    <property type="project" value="UniProtKB-KW"/>
</dbReference>
<dbReference type="CDD" id="cd00165">
    <property type="entry name" value="S4"/>
    <property type="match status" value="1"/>
</dbReference>
<keyword evidence="1" id="KW-0694">RNA-binding</keyword>